<accession>E4V0H5</accession>
<dbReference type="OrthoDB" id="4485682at2759"/>
<proteinExistence type="predicted"/>
<evidence type="ECO:0000313" key="3">
    <source>
        <dbReference type="Proteomes" id="UP000002669"/>
    </source>
</evidence>
<gene>
    <name evidence="2" type="ORF">MGYG_06107</name>
</gene>
<dbReference type="AlphaFoldDB" id="E4V0H5"/>
<dbReference type="Proteomes" id="UP000002669">
    <property type="component" value="Unassembled WGS sequence"/>
</dbReference>
<reference evidence="3" key="1">
    <citation type="journal article" date="2012" name="MBio">
        <title>Comparative genome analysis of Trichophyton rubrum and related dermatophytes reveals candidate genes involved in infection.</title>
        <authorList>
            <person name="Martinez D.A."/>
            <person name="Oliver B.G."/>
            <person name="Graeser Y."/>
            <person name="Goldberg J.M."/>
            <person name="Li W."/>
            <person name="Martinez-Rossi N.M."/>
            <person name="Monod M."/>
            <person name="Shelest E."/>
            <person name="Barton R.C."/>
            <person name="Birch E."/>
            <person name="Brakhage A.A."/>
            <person name="Chen Z."/>
            <person name="Gurr S.J."/>
            <person name="Heiman D."/>
            <person name="Heitman J."/>
            <person name="Kosti I."/>
            <person name="Rossi A."/>
            <person name="Saif S."/>
            <person name="Samalova M."/>
            <person name="Saunders C.W."/>
            <person name="Shea T."/>
            <person name="Summerbell R.C."/>
            <person name="Xu J."/>
            <person name="Young S."/>
            <person name="Zeng Q."/>
            <person name="Birren B.W."/>
            <person name="Cuomo C.A."/>
            <person name="White T.C."/>
        </authorList>
    </citation>
    <scope>NUCLEOTIDE SEQUENCE [LARGE SCALE GENOMIC DNA]</scope>
    <source>
        <strain evidence="3">ATCC MYA-4604 / CBS 118893</strain>
    </source>
</reference>
<feature type="region of interest" description="Disordered" evidence="1">
    <location>
        <begin position="202"/>
        <end position="243"/>
    </location>
</feature>
<sequence length="575" mass="63546">MTIQRSRGRRRVYHSGLPKGHFAKVREEFARAGPTKRKRADNSKIGIRTVMNKLEQYCPSELNKTPREWIETLEAPDAKAFFSWIRQTHGTSIKRGSVPSSYWRRIIMIHLEVTQRSVDNTIQADVDTFLVELVEERGLLPPKQKDTANKKVVYRVLAANWTLCEKVYADKRQRLQLSAGILLGCITSFRLVSLFDTRKGESTGPTQIAVIPPTPSRVAGQEPSVEMPPTSSRERTAGHHSRVESWLDECAPQAKRRKAVPGASRPETVRRTLPARAARGTVRSGIPNSDIDLGMTDSTSISGSGDSVFSDSAYSGSRSEAFSLTAPIDEGPAIPVEDGCELINPAPDRSNVAAEGFDVTDLISDGSVTDDGYNAGPEETGAIVWRHISFHIIRDLPTKHTDCEDSCTTSSPYPILSYTMSLTKVARKIFTIVHNPEPLYNLLGQLLLMAFKDEVFEVAFRKLKDIYWHEIPTHKPGIQLKIKREKLNLPTFRNPERTENGYSGLSRCVTATNPSLITRKGAPTCVPSTVGSPAVGERDAAGGSMNRENHIPALKETLQNVAKFAAYLQPGGMSI</sequence>
<evidence type="ECO:0000313" key="2">
    <source>
        <dbReference type="EMBL" id="EFR03112.1"/>
    </source>
</evidence>
<dbReference type="EMBL" id="DS989826">
    <property type="protein sequence ID" value="EFR03112.1"/>
    <property type="molecule type" value="Genomic_DNA"/>
</dbReference>
<keyword evidence="3" id="KW-1185">Reference proteome</keyword>
<dbReference type="RefSeq" id="XP_003171566.1">
    <property type="nucleotide sequence ID" value="XM_003171518.1"/>
</dbReference>
<protein>
    <submittedName>
        <fullName evidence="2">Uncharacterized protein</fullName>
    </submittedName>
</protein>
<dbReference type="VEuPathDB" id="FungiDB:MGYG_06107"/>
<name>E4V0H5_ARTGP</name>
<dbReference type="GeneID" id="10026818"/>
<dbReference type="eggNOG" id="ENOG502SPA8">
    <property type="taxonomic scope" value="Eukaryota"/>
</dbReference>
<dbReference type="HOGENOM" id="CLU_045549_0_0_1"/>
<dbReference type="STRING" id="535722.E4V0H5"/>
<dbReference type="InParanoid" id="E4V0H5"/>
<dbReference type="PANTHER" id="PTHR37535">
    <property type="entry name" value="FLUG DOMAIN PROTEIN"/>
    <property type="match status" value="1"/>
</dbReference>
<dbReference type="OMA" id="WLENTHR"/>
<organism evidence="3">
    <name type="scientific">Arthroderma gypseum (strain ATCC MYA-4604 / CBS 118893)</name>
    <name type="common">Microsporum gypseum</name>
    <dbReference type="NCBI Taxonomy" id="535722"/>
    <lineage>
        <taxon>Eukaryota</taxon>
        <taxon>Fungi</taxon>
        <taxon>Dikarya</taxon>
        <taxon>Ascomycota</taxon>
        <taxon>Pezizomycotina</taxon>
        <taxon>Eurotiomycetes</taxon>
        <taxon>Eurotiomycetidae</taxon>
        <taxon>Onygenales</taxon>
        <taxon>Arthrodermataceae</taxon>
        <taxon>Nannizzia</taxon>
    </lineage>
</organism>
<feature type="compositionally biased region" description="Basic and acidic residues" evidence="1">
    <location>
        <begin position="232"/>
        <end position="243"/>
    </location>
</feature>
<feature type="compositionally biased region" description="Low complexity" evidence="1">
    <location>
        <begin position="294"/>
        <end position="312"/>
    </location>
</feature>
<evidence type="ECO:0000256" key="1">
    <source>
        <dbReference type="SAM" id="MobiDB-lite"/>
    </source>
</evidence>
<feature type="region of interest" description="Disordered" evidence="1">
    <location>
        <begin position="282"/>
        <end position="312"/>
    </location>
</feature>
<dbReference type="PANTHER" id="PTHR37535:SF3">
    <property type="entry name" value="FLUG DOMAIN-CONTAINING PROTEIN"/>
    <property type="match status" value="1"/>
</dbReference>